<gene>
    <name evidence="2" type="ORF">BVI061214_00238</name>
</gene>
<accession>A0A0M9AC72</accession>
<evidence type="ECO:0000313" key="3">
    <source>
        <dbReference type="Proteomes" id="UP000037685"/>
    </source>
</evidence>
<comment type="caution">
    <text evidence="2">The sequence shown here is derived from an EMBL/GenBank/DDBJ whole genome shotgun (WGS) entry which is preliminary data.</text>
</comment>
<evidence type="ECO:0000259" key="1">
    <source>
        <dbReference type="SMART" id="SM01022"/>
    </source>
</evidence>
<name>A0A0M9AC72_THEAQ</name>
<protein>
    <submittedName>
        <fullName evidence="2">ASCH domain protein</fullName>
    </submittedName>
</protein>
<proteinExistence type="predicted"/>
<dbReference type="SMART" id="SM01022">
    <property type="entry name" value="ASCH"/>
    <property type="match status" value="1"/>
</dbReference>
<evidence type="ECO:0000313" key="2">
    <source>
        <dbReference type="EMBL" id="KOX89087.1"/>
    </source>
</evidence>
<dbReference type="Gene3D" id="2.30.130.30">
    <property type="entry name" value="Hypothetical protein"/>
    <property type="match status" value="1"/>
</dbReference>
<dbReference type="AlphaFoldDB" id="A0A0M9AC72"/>
<dbReference type="Proteomes" id="UP000037685">
    <property type="component" value="Unassembled WGS sequence"/>
</dbReference>
<dbReference type="InterPro" id="IPR015947">
    <property type="entry name" value="PUA-like_sf"/>
</dbReference>
<reference evidence="2 3" key="1">
    <citation type="submission" date="2015-07" db="EMBL/GenBank/DDBJ databases">
        <authorList>
            <person name="Noorani M."/>
        </authorList>
    </citation>
    <scope>NUCLEOTIDE SEQUENCE [LARGE SCALE GENOMIC DNA]</scope>
    <source>
        <strain evidence="3">ATCC 25104 / DSM 625 / JCM 10724 / NBRC 103206 / NCIMB 11243 / YT-1</strain>
    </source>
</reference>
<dbReference type="Pfam" id="PF04266">
    <property type="entry name" value="ASCH"/>
    <property type="match status" value="1"/>
</dbReference>
<organism evidence="2 3">
    <name type="scientific">Thermus aquaticus</name>
    <dbReference type="NCBI Taxonomy" id="271"/>
    <lineage>
        <taxon>Bacteria</taxon>
        <taxon>Thermotogati</taxon>
        <taxon>Deinococcota</taxon>
        <taxon>Deinococci</taxon>
        <taxon>Thermales</taxon>
        <taxon>Thermaceae</taxon>
        <taxon>Thermus</taxon>
    </lineage>
</organism>
<dbReference type="SUPFAM" id="SSF88697">
    <property type="entry name" value="PUA domain-like"/>
    <property type="match status" value="1"/>
</dbReference>
<sequence length="123" mass="14082">MEKPKLGLIVREPYASYIVDGKKTWEIRKRVARHRGPLGIVSRGLLIGQADLVGVEGPFSVEELLPHFAKHLAEEAFLRAYAQGEPLYAWVLENAFRYEKPLYVPRRPGRVMFVDLTETFEEG</sequence>
<dbReference type="RefSeq" id="WP_053767004.1">
    <property type="nucleotide sequence ID" value="NZ_LHCI01000106.1"/>
</dbReference>
<feature type="domain" description="ASCH" evidence="1">
    <location>
        <begin position="8"/>
        <end position="102"/>
    </location>
</feature>
<dbReference type="PATRIC" id="fig|271.14.peg.326"/>
<dbReference type="InterPro" id="IPR007374">
    <property type="entry name" value="ASCH_domain"/>
</dbReference>
<dbReference type="EMBL" id="LHCI01000106">
    <property type="protein sequence ID" value="KOX89087.1"/>
    <property type="molecule type" value="Genomic_DNA"/>
</dbReference>